<evidence type="ECO:0000313" key="2">
    <source>
        <dbReference type="Proteomes" id="UP000006911"/>
    </source>
</evidence>
<dbReference type="InParanoid" id="D5G447"/>
<dbReference type="EMBL" id="FN429986">
    <property type="protein sequence ID" value="CAZ79290.1"/>
    <property type="molecule type" value="Genomic_DNA"/>
</dbReference>
<organism evidence="1 2">
    <name type="scientific">Tuber melanosporum (strain Mel28)</name>
    <name type="common">Perigord black truffle</name>
    <dbReference type="NCBI Taxonomy" id="656061"/>
    <lineage>
        <taxon>Eukaryota</taxon>
        <taxon>Fungi</taxon>
        <taxon>Dikarya</taxon>
        <taxon>Ascomycota</taxon>
        <taxon>Pezizomycotina</taxon>
        <taxon>Pezizomycetes</taxon>
        <taxon>Pezizales</taxon>
        <taxon>Tuberaceae</taxon>
        <taxon>Tuber</taxon>
    </lineage>
</organism>
<dbReference type="AlphaFoldDB" id="D5G447"/>
<dbReference type="KEGG" id="tml:GSTUM_00003947001"/>
<gene>
    <name evidence="1" type="ORF">GSTUM_00003947001</name>
</gene>
<dbReference type="HOGENOM" id="CLU_3417323_0_0_1"/>
<accession>D5G447</accession>
<keyword evidence="2" id="KW-1185">Reference proteome</keyword>
<reference evidence="1 2" key="1">
    <citation type="journal article" date="2010" name="Nature">
        <title>Perigord black truffle genome uncovers evolutionary origins and mechanisms of symbiosis.</title>
        <authorList>
            <person name="Martin F."/>
            <person name="Kohler A."/>
            <person name="Murat C."/>
            <person name="Balestrini R."/>
            <person name="Coutinho P.M."/>
            <person name="Jaillon O."/>
            <person name="Montanini B."/>
            <person name="Morin E."/>
            <person name="Noel B."/>
            <person name="Percudani R."/>
            <person name="Porcel B."/>
            <person name="Rubini A."/>
            <person name="Amicucci A."/>
            <person name="Amselem J."/>
            <person name="Anthouard V."/>
            <person name="Arcioni S."/>
            <person name="Artiguenave F."/>
            <person name="Aury J.M."/>
            <person name="Ballario P."/>
            <person name="Bolchi A."/>
            <person name="Brenna A."/>
            <person name="Brun A."/>
            <person name="Buee M."/>
            <person name="Cantarel B."/>
            <person name="Chevalier G."/>
            <person name="Couloux A."/>
            <person name="Da Silva C."/>
            <person name="Denoeud F."/>
            <person name="Duplessis S."/>
            <person name="Ghignone S."/>
            <person name="Hilselberger B."/>
            <person name="Iotti M."/>
            <person name="Marcais B."/>
            <person name="Mello A."/>
            <person name="Miranda M."/>
            <person name="Pacioni G."/>
            <person name="Quesneville H."/>
            <person name="Riccioni C."/>
            <person name="Ruotolo R."/>
            <person name="Splivallo R."/>
            <person name="Stocchi V."/>
            <person name="Tisserant E."/>
            <person name="Viscomi A.R."/>
            <person name="Zambonelli A."/>
            <person name="Zampieri E."/>
            <person name="Henrissat B."/>
            <person name="Lebrun M.H."/>
            <person name="Paolocci F."/>
            <person name="Bonfante P."/>
            <person name="Ottonello S."/>
            <person name="Wincker P."/>
        </authorList>
    </citation>
    <scope>NUCLEOTIDE SEQUENCE [LARGE SCALE GENOMIC DNA]</scope>
    <source>
        <strain evidence="1 2">Mel28</strain>
    </source>
</reference>
<protein>
    <submittedName>
        <fullName evidence="1">(Perigord truffle) hypothetical protein</fullName>
    </submittedName>
</protein>
<proteinExistence type="predicted"/>
<dbReference type="Proteomes" id="UP000006911">
    <property type="component" value="Unassembled WGS sequence"/>
</dbReference>
<evidence type="ECO:0000313" key="1">
    <source>
        <dbReference type="EMBL" id="CAZ79290.1"/>
    </source>
</evidence>
<name>D5G447_TUBMM</name>
<sequence>MEANIRWGWGWERDRRDVLVQGCVET</sequence>